<protein>
    <recommendedName>
        <fullName evidence="2">DUF6677 domain-containing protein</fullName>
    </recommendedName>
</protein>
<dbReference type="RefSeq" id="WP_338205590.1">
    <property type="nucleotide sequence ID" value="NZ_JAEKNR010000242.1"/>
</dbReference>
<accession>A0A934K6L0</accession>
<evidence type="ECO:0000256" key="1">
    <source>
        <dbReference type="SAM" id="Phobius"/>
    </source>
</evidence>
<feature type="transmembrane region" description="Helical" evidence="1">
    <location>
        <begin position="82"/>
        <end position="102"/>
    </location>
</feature>
<sequence>MVSNVICGRCGSLLDSRNAICRNCGAAAYMAVARPRKSRWVAAGLAALIPGLGHIYLGQYPKGLLYLAGASGLTFLGFDLDLTMIGAAVGVPMELGAIGLWLHGVMDAYKTAQRLESDLSEVRQP</sequence>
<keyword evidence="1" id="KW-0472">Membrane</keyword>
<feature type="transmembrane region" description="Helical" evidence="1">
    <location>
        <begin position="40"/>
        <end position="57"/>
    </location>
</feature>
<dbReference type="Proteomes" id="UP000612893">
    <property type="component" value="Unassembled WGS sequence"/>
</dbReference>
<dbReference type="EMBL" id="JAEKNR010000242">
    <property type="protein sequence ID" value="MBJ7601377.1"/>
    <property type="molecule type" value="Genomic_DNA"/>
</dbReference>
<keyword evidence="4" id="KW-1185">Reference proteome</keyword>
<proteinExistence type="predicted"/>
<evidence type="ECO:0000313" key="4">
    <source>
        <dbReference type="Proteomes" id="UP000612893"/>
    </source>
</evidence>
<name>A0A934K6L0_9BACT</name>
<reference evidence="3" key="1">
    <citation type="submission" date="2020-10" db="EMBL/GenBank/DDBJ databases">
        <title>Ca. Dormibacterota MAGs.</title>
        <authorList>
            <person name="Montgomery K."/>
        </authorList>
    </citation>
    <scope>NUCLEOTIDE SEQUENCE [LARGE SCALE GENOMIC DNA]</scope>
    <source>
        <strain evidence="3">SC8812_S17_10</strain>
    </source>
</reference>
<feature type="domain" description="DUF6677" evidence="2">
    <location>
        <begin position="42"/>
        <end position="82"/>
    </location>
</feature>
<keyword evidence="1" id="KW-0812">Transmembrane</keyword>
<gene>
    <name evidence="3" type="ORF">JF922_25305</name>
</gene>
<comment type="caution">
    <text evidence="3">The sequence shown here is derived from an EMBL/GenBank/DDBJ whole genome shotgun (WGS) entry which is preliminary data.</text>
</comment>
<organism evidence="3 4">
    <name type="scientific">Candidatus Nephthysia bennettiae</name>
    <dbReference type="NCBI Taxonomy" id="3127016"/>
    <lineage>
        <taxon>Bacteria</taxon>
        <taxon>Bacillati</taxon>
        <taxon>Candidatus Dormiibacterota</taxon>
        <taxon>Candidatus Dormibacteria</taxon>
        <taxon>Candidatus Dormibacterales</taxon>
        <taxon>Candidatus Dormibacteraceae</taxon>
        <taxon>Candidatus Nephthysia</taxon>
    </lineage>
</organism>
<keyword evidence="1" id="KW-1133">Transmembrane helix</keyword>
<evidence type="ECO:0000313" key="3">
    <source>
        <dbReference type="EMBL" id="MBJ7601377.1"/>
    </source>
</evidence>
<dbReference type="Pfam" id="PF20382">
    <property type="entry name" value="DUF6677"/>
    <property type="match status" value="1"/>
</dbReference>
<dbReference type="AlphaFoldDB" id="A0A934K6L0"/>
<dbReference type="InterPro" id="IPR046499">
    <property type="entry name" value="DUF6677"/>
</dbReference>
<evidence type="ECO:0000259" key="2">
    <source>
        <dbReference type="Pfam" id="PF20382"/>
    </source>
</evidence>